<dbReference type="AlphaFoldDB" id="A0A087GI60"/>
<dbReference type="Pfam" id="PF03083">
    <property type="entry name" value="MtN3_slv"/>
    <property type="match status" value="2"/>
</dbReference>
<sequence>MMIKCGLWILYGLPQVHEDNILVTITNGFSFGIELIYFLLYCYYCEDKAQRDSNANCIPIGLLIVGFFYLLTLNILEGVARRIITGVVCTVFTIVMYAWLFRKITMVDKHSFQYMPLGLSFVCIINAAIWTAYSLIYQIDIYVFVSNGLGVLACAIQFIVNVLHYTPTLKANDSVNVIDVVNSGSLHISMEYV</sequence>
<dbReference type="InterPro" id="IPR004316">
    <property type="entry name" value="SWEET_rpt"/>
</dbReference>
<dbReference type="Proteomes" id="UP000029120">
    <property type="component" value="Chromosome 7"/>
</dbReference>
<evidence type="ECO:0000256" key="9">
    <source>
        <dbReference type="ARBA" id="ARBA00023136"/>
    </source>
</evidence>
<keyword evidence="9 11" id="KW-0472">Membrane</keyword>
<dbReference type="InterPro" id="IPR047664">
    <property type="entry name" value="SWEET"/>
</dbReference>
<evidence type="ECO:0000256" key="10">
    <source>
        <dbReference type="ARBA" id="ARBA00037238"/>
    </source>
</evidence>
<reference evidence="13" key="1">
    <citation type="journal article" date="2015" name="Nat. Plants">
        <title>Genome expansion of Arabis alpina linked with retrotransposition and reduced symmetric DNA methylation.</title>
        <authorList>
            <person name="Willing E.M."/>
            <person name="Rawat V."/>
            <person name="Mandakova T."/>
            <person name="Maumus F."/>
            <person name="James G.V."/>
            <person name="Nordstroem K.J."/>
            <person name="Becker C."/>
            <person name="Warthmann N."/>
            <person name="Chica C."/>
            <person name="Szarzynska B."/>
            <person name="Zytnicki M."/>
            <person name="Albani M.C."/>
            <person name="Kiefer C."/>
            <person name="Bergonzi S."/>
            <person name="Castaings L."/>
            <person name="Mateos J.L."/>
            <person name="Berns M.C."/>
            <person name="Bujdoso N."/>
            <person name="Piofczyk T."/>
            <person name="de Lorenzo L."/>
            <person name="Barrero-Sicilia C."/>
            <person name="Mateos I."/>
            <person name="Piednoel M."/>
            <person name="Hagmann J."/>
            <person name="Chen-Min-Tao R."/>
            <person name="Iglesias-Fernandez R."/>
            <person name="Schuster S.C."/>
            <person name="Alonso-Blanco C."/>
            <person name="Roudier F."/>
            <person name="Carbonero P."/>
            <person name="Paz-Ares J."/>
            <person name="Davis S.J."/>
            <person name="Pecinka A."/>
            <person name="Quesneville H."/>
            <person name="Colot V."/>
            <person name="Lysak M.A."/>
            <person name="Weigel D."/>
            <person name="Coupland G."/>
            <person name="Schneeberger K."/>
        </authorList>
    </citation>
    <scope>NUCLEOTIDE SEQUENCE [LARGE SCALE GENOMIC DNA]</scope>
    <source>
        <strain evidence="13">cv. Pajares</strain>
    </source>
</reference>
<evidence type="ECO:0000313" key="13">
    <source>
        <dbReference type="Proteomes" id="UP000029120"/>
    </source>
</evidence>
<protein>
    <recommendedName>
        <fullName evidence="14">Bidirectional sugar transporter SWEET</fullName>
    </recommendedName>
</protein>
<feature type="transmembrane region" description="Helical" evidence="11">
    <location>
        <begin position="82"/>
        <end position="100"/>
    </location>
</feature>
<evidence type="ECO:0000256" key="7">
    <source>
        <dbReference type="ARBA" id="ARBA00022737"/>
    </source>
</evidence>
<dbReference type="Gramene" id="KFK29562">
    <property type="protein sequence ID" value="KFK29562"/>
    <property type="gene ID" value="AALP_AA7G150200"/>
</dbReference>
<dbReference type="eggNOG" id="KOG1623">
    <property type="taxonomic scope" value="Eukaryota"/>
</dbReference>
<evidence type="ECO:0000256" key="11">
    <source>
        <dbReference type="SAM" id="Phobius"/>
    </source>
</evidence>
<comment type="similarity">
    <text evidence="2">Belongs to the SWEET sugar transporter family.</text>
</comment>
<dbReference type="EMBL" id="CM002875">
    <property type="protein sequence ID" value="KFK29562.1"/>
    <property type="molecule type" value="Genomic_DNA"/>
</dbReference>
<proteinExistence type="inferred from homology"/>
<organism evidence="12 13">
    <name type="scientific">Arabis alpina</name>
    <name type="common">Alpine rock-cress</name>
    <dbReference type="NCBI Taxonomy" id="50452"/>
    <lineage>
        <taxon>Eukaryota</taxon>
        <taxon>Viridiplantae</taxon>
        <taxon>Streptophyta</taxon>
        <taxon>Embryophyta</taxon>
        <taxon>Tracheophyta</taxon>
        <taxon>Spermatophyta</taxon>
        <taxon>Magnoliopsida</taxon>
        <taxon>eudicotyledons</taxon>
        <taxon>Gunneridae</taxon>
        <taxon>Pentapetalae</taxon>
        <taxon>rosids</taxon>
        <taxon>malvids</taxon>
        <taxon>Brassicales</taxon>
        <taxon>Brassicaceae</taxon>
        <taxon>Arabideae</taxon>
        <taxon>Arabis</taxon>
    </lineage>
</organism>
<evidence type="ECO:0000256" key="2">
    <source>
        <dbReference type="ARBA" id="ARBA00007809"/>
    </source>
</evidence>
<feature type="transmembrane region" description="Helical" evidence="11">
    <location>
        <begin position="112"/>
        <end position="133"/>
    </location>
</feature>
<feature type="transmembrane region" description="Helical" evidence="11">
    <location>
        <begin position="139"/>
        <end position="160"/>
    </location>
</feature>
<accession>A0A087GI60</accession>
<keyword evidence="4" id="KW-1003">Cell membrane</keyword>
<feature type="transmembrane region" description="Helical" evidence="11">
    <location>
        <begin position="57"/>
        <end position="76"/>
    </location>
</feature>
<keyword evidence="5" id="KW-0762">Sugar transport</keyword>
<keyword evidence="8 11" id="KW-1133">Transmembrane helix</keyword>
<evidence type="ECO:0000256" key="6">
    <source>
        <dbReference type="ARBA" id="ARBA00022692"/>
    </source>
</evidence>
<evidence type="ECO:0008006" key="14">
    <source>
        <dbReference type="Google" id="ProtNLM"/>
    </source>
</evidence>
<dbReference type="Gene3D" id="1.20.1280.290">
    <property type="match status" value="2"/>
</dbReference>
<dbReference type="OMA" id="YANTIWA"/>
<comment type="subcellular location">
    <subcellularLocation>
        <location evidence="1">Cell membrane</location>
        <topology evidence="1">Multi-pass membrane protein</topology>
    </subcellularLocation>
</comment>
<evidence type="ECO:0000256" key="1">
    <source>
        <dbReference type="ARBA" id="ARBA00004651"/>
    </source>
</evidence>
<evidence type="ECO:0000256" key="3">
    <source>
        <dbReference type="ARBA" id="ARBA00022448"/>
    </source>
</evidence>
<keyword evidence="3" id="KW-0813">Transport</keyword>
<dbReference type="PANTHER" id="PTHR10791:SF30">
    <property type="entry name" value="SUGAR TRANSPORTER SWEET1"/>
    <property type="match status" value="1"/>
</dbReference>
<evidence type="ECO:0000256" key="8">
    <source>
        <dbReference type="ARBA" id="ARBA00022989"/>
    </source>
</evidence>
<evidence type="ECO:0000313" key="12">
    <source>
        <dbReference type="EMBL" id="KFK29562.1"/>
    </source>
</evidence>
<dbReference type="GO" id="GO:0005886">
    <property type="term" value="C:plasma membrane"/>
    <property type="evidence" value="ECO:0007669"/>
    <property type="project" value="UniProtKB-SubCell"/>
</dbReference>
<dbReference type="GO" id="GO:0051119">
    <property type="term" value="F:sugar transmembrane transporter activity"/>
    <property type="evidence" value="ECO:0007669"/>
    <property type="project" value="InterPro"/>
</dbReference>
<evidence type="ECO:0000256" key="4">
    <source>
        <dbReference type="ARBA" id="ARBA00022475"/>
    </source>
</evidence>
<keyword evidence="7" id="KW-0677">Repeat</keyword>
<keyword evidence="6 11" id="KW-0812">Transmembrane</keyword>
<evidence type="ECO:0000256" key="5">
    <source>
        <dbReference type="ARBA" id="ARBA00022597"/>
    </source>
</evidence>
<comment type="function">
    <text evidence="10">Mediates both low-affinity uptake and efflux of sugar across the plasma membrane.</text>
</comment>
<feature type="transmembrane region" description="Helical" evidence="11">
    <location>
        <begin position="28"/>
        <end position="45"/>
    </location>
</feature>
<dbReference type="OrthoDB" id="1086862at2759"/>
<dbReference type="PANTHER" id="PTHR10791">
    <property type="entry name" value="RAG1-ACTIVATING PROTEIN 1"/>
    <property type="match status" value="1"/>
</dbReference>
<keyword evidence="13" id="KW-1185">Reference proteome</keyword>
<name>A0A087GI60_ARAAL</name>
<gene>
    <name evidence="12" type="ordered locus">AALP_Aa7g150200</name>
</gene>